<protein>
    <submittedName>
        <fullName evidence="2">Uncharacterized protein</fullName>
    </submittedName>
</protein>
<feature type="compositionally biased region" description="Low complexity" evidence="1">
    <location>
        <begin position="2677"/>
        <end position="2688"/>
    </location>
</feature>
<dbReference type="Proteomes" id="UP000251314">
    <property type="component" value="Unassembled WGS sequence"/>
</dbReference>
<dbReference type="STRING" id="29920.A0A329SZR0"/>
<evidence type="ECO:0000313" key="3">
    <source>
        <dbReference type="Proteomes" id="UP000251314"/>
    </source>
</evidence>
<dbReference type="InterPro" id="IPR045167">
    <property type="entry name" value="Hobbit"/>
</dbReference>
<feature type="compositionally biased region" description="Basic residues" evidence="1">
    <location>
        <begin position="2659"/>
        <end position="2676"/>
    </location>
</feature>
<dbReference type="Pfam" id="PF10344">
    <property type="entry name" value="Hobbit"/>
    <property type="match status" value="2"/>
</dbReference>
<dbReference type="OrthoDB" id="1562405at2759"/>
<organism evidence="2 3">
    <name type="scientific">Phytophthora cactorum</name>
    <dbReference type="NCBI Taxonomy" id="29920"/>
    <lineage>
        <taxon>Eukaryota</taxon>
        <taxon>Sar</taxon>
        <taxon>Stramenopiles</taxon>
        <taxon>Oomycota</taxon>
        <taxon>Peronosporomycetes</taxon>
        <taxon>Peronosporales</taxon>
        <taxon>Peronosporaceae</taxon>
        <taxon>Phytophthora</taxon>
    </lineage>
</organism>
<proteinExistence type="predicted"/>
<reference evidence="2 3" key="1">
    <citation type="submission" date="2018-01" db="EMBL/GenBank/DDBJ databases">
        <title>Draft genome of the strawberry crown rot pathogen Phytophthora cactorum.</title>
        <authorList>
            <person name="Armitage A.D."/>
            <person name="Lysoe E."/>
            <person name="Nellist C.F."/>
            <person name="Harrison R.J."/>
            <person name="Brurberg M.B."/>
        </authorList>
    </citation>
    <scope>NUCLEOTIDE SEQUENCE [LARGE SCALE GENOMIC DNA]</scope>
    <source>
        <strain evidence="2 3">10300</strain>
    </source>
</reference>
<name>A0A329SZR0_9STRA</name>
<feature type="compositionally biased region" description="Low complexity" evidence="1">
    <location>
        <begin position="2643"/>
        <end position="2655"/>
    </location>
</feature>
<evidence type="ECO:0000313" key="2">
    <source>
        <dbReference type="EMBL" id="RAW42075.1"/>
    </source>
</evidence>
<gene>
    <name evidence="2" type="ORF">PC110_g1718</name>
</gene>
<dbReference type="EMBL" id="MJFZ01000020">
    <property type="protein sequence ID" value="RAW42075.1"/>
    <property type="molecule type" value="Genomic_DNA"/>
</dbReference>
<dbReference type="VEuPathDB" id="FungiDB:PC110_g1718"/>
<sequence length="2688" mass="298889">MGLQVALAGCILLLVAGFELWRFLVCSIFTLIVKAGLLRNIAVDPHTMISVMTATIKISLWAQLWKFLRAHKKEKLCILTLPSVHLLVVKSAAELAKTPQRREGSASPPFWQSLDTCIGLKDIQHPIWNGVRAWFPRLMFLFRSVHTIEVGVGSVSVDIIQKDGDAVTPMLSIKHGSVFVNAAFDAKTNELSCTVTLSRTESMQVIVQGLNATAALGHTEVNIRVPIYHNHEESHAPIPSAYSVIIDLIRVNLDLEHTLHAALRLQCCGEPSEVSYTTADSNTIEGLCLRQVLTVLRLAEIIPDDFRCEIRKSEVIAVDKVSTRNPGSLCTLELNGFSVSLSGDSIDNQDLGTMNKINSDYPVVSRTADLALGLLTVRLNEADDSKVVSPMVKLHGLKLDAEGTLFADVANESISDEVEENVTEQPSLFFRSTISGGCRGLNIVISKSLEPWMASCCAVYDNTVKVQGRSPPMQPLIEKTCQIEEFSAMEYCEIELDAHFKLLKTEVTLLSLDQTCDVLPKGVPSISLVLGEISVYAHPFVNEDHLGVRAKADIQCSRLKASYFSSNELVKCPFLSLDFVRVFIFPVETMMQSEVPAEVEMEAEWVEVKWAPEVLHAIGGALELGIFTMASFLHESRYPPEKKETTSDCGWKASSSLRVPTMRLMTDVTQDSISPGEVIAFRCVAKRLCAIFPYVYGGQRRVDCVTVDTFTVSSEATTRRLRISMMDARAFPSQRSSDDEMPVPSAKQLSYQAQKSSTYRAPRSRTMHRKESAISKTGAAPDHDAAFFVADCFSLEENQIVGSSKTVVDLFVNGVQLEWDISTQLRIMELIRRITFSAWEMIYRARSAYAIHCTLPDSIYNRVHGLNPPLNDINECLRYGKLFADLISASGDKLHRLHATNLSVTAKLCDEVDVRLTVGVFAGDDLPEVWLFEDISIKVNAFEMAAVGCVRVRHTLASQKDYIFGEFEDMLRKRLLACKRSTSVFDQTLADGILVEISKLHLRSSRDFPLQSYADSIQSSFAPFKDQISSAASSYWRPQQELFYQFFLRTPVASHQPELWLRLEDIGFECLGNPLESWLERMYPVWIEELAEQELRAQILYEHVSTLKLTNAELLGDVSYKEMETLLIEKNARLYIQKVKKLAHEALDDDSGPLINVGVGHLDVDVSFEEDIAASWASIKRLDEATEALENEFKTAGRDSALFTPSCRLFMGIKIKTVVTDLSVRIRRFPTPLMTCDGLSVGGEVFVTAYNGCPDTDLMAALRCFVNLSIDVTCPVLYFNPGYLYALDELSGLAMGFLPLAVPEVDRRFQTSLVDIVRRLLHGSIGVTVKNASVRLLCAATSFDTADYLEINVHRVRFAYSSGLIEIEVTRVAAKIEPGSLSHTAELSHLKLQVWMKWGCRSDPAMHYLYPIEFISAESADERFVLHLPGPSEDSLSETDSTNPLQIYQATKLSIFINGRICPADPENGDINDGWSKREMAARTAIVLYSKSVEWLIGFGRVYQKIPQYPLPQRRDKTEVKFILPSTDILSILEGVTIEEFDLIGLDVALYASEKHPVGVRAFIDDNISCSGALLKSSHNVFADKETNGSDESDVDTSSTIRRLSFSIEERIWIVHDVNVDARDIQVRVCTPESGSRGESLVSIKHVSLIVGGGTERVPTHDNGLMKLHSPPPMKRVTNAQPFSFSLSTSAVEVKERPKQSILEYFDIPHENPFSFRESDSDGEGERDVSEAALTENEIEECQNQVLDEFRRAGFLLGLLSKDVRVTITMVALESLIDIADTWVQVITTSLPELFVDAAETAALLDRKEMATEAPGNIVEESESSPKKFTSLAQDPKFSGISLQGGADTPVNPHNQRFEPTPYSNADTVRPVRRKSSLVVSQLERIRSNEEMSPPRPANSKLVQAFIMVKFEDCQISIQDQLHKGSVLLALNSGTLQHAVSSDSGHERIDLNVDGFQVFTAPLDVDVKSHAIWLKALADGSYCPSSYGLLRQVIAPIPAQVTIWIDREKNLVKNKVKLDIPAIEVQVNLASKSILEKLTTTATELVNAKLAEKKSQDRSHLLHSYLREAQHRERSLHQLVALKKQLKWKIAALEWRQLCGWDYRMKERAMAAVSATESARNLAFEVETSPLFRRRNMSSASVSSISTSISMIGSTATNRYEDEQFTDELQRMTQQYEVLSELTRLMADEVQKQLKPCPLPNVDIEFTLDRASLTLSGENVDIVRAQVGSLSFKMQLFEDHSGKFALTLQDLSVNNLSPVTPYPDMLLSAYSRSWEGDDMFLRVDAEIAKPVGGITVVQHFEINVHPIQVCITQEVIMQLVTFFSPPDTTNSSKEVQREEVRSQFLQARTSNSSTSDGRVGSAIIKAVKVAGKAAAHPLGLGRTHRDEELLSSGRKAKGGTLHQVPEDPSQWIAKLANLSESNELPLFTSSDEAEQHHSESAEREINDMKDRAKNSILFKRIRLGTVEVVLTYKNKKSNLGNSSTPHLHLSHTSQPQALEDMRGFEVKTRALVYCDKTCSPMDLLLRIRRDILLDVLSQVGRNFTNIGNFLRDQFDTHRWAAFDALAPLKSLSTTVSSLTAIGPSHTGAVVPLAVHAEGSVSVIDSKAKDSEEMFKTSTPTSFRPTEFLHARRGSVSSDHYDADTSTPSTPTSADTAHPKQVKAKRSLAKLFSRKKSSSSPLPSPLADQ</sequence>
<dbReference type="PANTHER" id="PTHR15678">
    <property type="entry name" value="ANTIGEN MLAA-22-RELATED"/>
    <property type="match status" value="1"/>
</dbReference>
<comment type="caution">
    <text evidence="2">The sequence shown here is derived from an EMBL/GenBank/DDBJ whole genome shotgun (WGS) entry which is preliminary data.</text>
</comment>
<feature type="region of interest" description="Disordered" evidence="1">
    <location>
        <begin position="2633"/>
        <end position="2688"/>
    </location>
</feature>
<evidence type="ECO:0000256" key="1">
    <source>
        <dbReference type="SAM" id="MobiDB-lite"/>
    </source>
</evidence>
<accession>A0A329SZR0</accession>
<dbReference type="PANTHER" id="PTHR15678:SF6">
    <property type="entry name" value="BRIDGE-LIKE LIPID TRANSFER PROTEIN FAMILY MEMBER 2"/>
    <property type="match status" value="1"/>
</dbReference>
<keyword evidence="3" id="KW-1185">Reference proteome</keyword>